<keyword evidence="9" id="KW-0444">Lipid biosynthesis</keyword>
<feature type="transmembrane region" description="Helical" evidence="19">
    <location>
        <begin position="238"/>
        <end position="256"/>
    </location>
</feature>
<feature type="transmembrane region" description="Helical" evidence="19">
    <location>
        <begin position="190"/>
        <end position="209"/>
    </location>
</feature>
<evidence type="ECO:0000313" key="20">
    <source>
        <dbReference type="EMBL" id="NBG95654.1"/>
    </source>
</evidence>
<comment type="subcellular location">
    <subcellularLocation>
        <location evidence="2">Cell membrane</location>
        <topology evidence="2">Multi-pass membrane protein</topology>
    </subcellularLocation>
</comment>
<accession>A0A845QB21</accession>
<feature type="transmembrane region" description="Helical" evidence="19">
    <location>
        <begin position="165"/>
        <end position="184"/>
    </location>
</feature>
<reference evidence="20 21" key="1">
    <citation type="journal article" date="2016" name="Int. J. Syst. Evol. Microbiol.">
        <title>Pyruvatibacter mobilis gen. nov., sp. nov., a marine bacterium from the culture broth of Picochlorum sp. 122.</title>
        <authorList>
            <person name="Wang G."/>
            <person name="Tang M."/>
            <person name="Wu H."/>
            <person name="Dai S."/>
            <person name="Li T."/>
            <person name="Chen C."/>
            <person name="He H."/>
            <person name="Fan J."/>
            <person name="Xiang W."/>
            <person name="Li X."/>
        </authorList>
    </citation>
    <scope>NUCLEOTIDE SEQUENCE [LARGE SCALE GENOMIC DNA]</scope>
    <source>
        <strain evidence="20 21">GYP-11</strain>
    </source>
</reference>
<dbReference type="PANTHER" id="PTHR46382">
    <property type="entry name" value="PHOSPHATIDATE CYTIDYLYLTRANSFERASE"/>
    <property type="match status" value="1"/>
</dbReference>
<dbReference type="RefSeq" id="WP_160587569.1">
    <property type="nucleotide sequence ID" value="NZ_BMHN01000001.1"/>
</dbReference>
<gene>
    <name evidence="20" type="ORF">GTQ45_07905</name>
</gene>
<dbReference type="Proteomes" id="UP000470384">
    <property type="component" value="Unassembled WGS sequence"/>
</dbReference>
<keyword evidence="12 18" id="KW-0548">Nucleotidyltransferase</keyword>
<dbReference type="Pfam" id="PF01148">
    <property type="entry name" value="CTP_transf_1"/>
    <property type="match status" value="1"/>
</dbReference>
<dbReference type="PROSITE" id="PS01315">
    <property type="entry name" value="CDS"/>
    <property type="match status" value="1"/>
</dbReference>
<evidence type="ECO:0000256" key="2">
    <source>
        <dbReference type="ARBA" id="ARBA00004651"/>
    </source>
</evidence>
<evidence type="ECO:0000256" key="18">
    <source>
        <dbReference type="RuleBase" id="RU003938"/>
    </source>
</evidence>
<keyword evidence="11 18" id="KW-0812">Transmembrane</keyword>
<comment type="caution">
    <text evidence="20">The sequence shown here is derived from an EMBL/GenBank/DDBJ whole genome shotgun (WGS) entry which is preliminary data.</text>
</comment>
<keyword evidence="15 19" id="KW-0472">Membrane</keyword>
<dbReference type="InterPro" id="IPR000374">
    <property type="entry name" value="PC_trans"/>
</dbReference>
<evidence type="ECO:0000256" key="8">
    <source>
        <dbReference type="ARBA" id="ARBA00022475"/>
    </source>
</evidence>
<keyword evidence="17" id="KW-1208">Phospholipid metabolism</keyword>
<evidence type="ECO:0000256" key="1">
    <source>
        <dbReference type="ARBA" id="ARBA00001698"/>
    </source>
</evidence>
<dbReference type="GeneID" id="300654878"/>
<evidence type="ECO:0000256" key="13">
    <source>
        <dbReference type="ARBA" id="ARBA00022989"/>
    </source>
</evidence>
<dbReference type="GO" id="GO:0016024">
    <property type="term" value="P:CDP-diacylglycerol biosynthetic process"/>
    <property type="evidence" value="ECO:0007669"/>
    <property type="project" value="UniProtKB-UniPathway"/>
</dbReference>
<evidence type="ECO:0000256" key="9">
    <source>
        <dbReference type="ARBA" id="ARBA00022516"/>
    </source>
</evidence>
<feature type="transmembrane region" description="Helical" evidence="19">
    <location>
        <begin position="49"/>
        <end position="66"/>
    </location>
</feature>
<feature type="transmembrane region" description="Helical" evidence="19">
    <location>
        <begin position="122"/>
        <end position="144"/>
    </location>
</feature>
<evidence type="ECO:0000313" key="21">
    <source>
        <dbReference type="Proteomes" id="UP000470384"/>
    </source>
</evidence>
<evidence type="ECO:0000256" key="10">
    <source>
        <dbReference type="ARBA" id="ARBA00022679"/>
    </source>
</evidence>
<evidence type="ECO:0000256" key="15">
    <source>
        <dbReference type="ARBA" id="ARBA00023136"/>
    </source>
</evidence>
<feature type="transmembrane region" description="Helical" evidence="19">
    <location>
        <begin position="12"/>
        <end position="37"/>
    </location>
</feature>
<keyword evidence="16" id="KW-0594">Phospholipid biosynthesis</keyword>
<evidence type="ECO:0000256" key="11">
    <source>
        <dbReference type="ARBA" id="ARBA00022692"/>
    </source>
</evidence>
<evidence type="ECO:0000256" key="19">
    <source>
        <dbReference type="SAM" id="Phobius"/>
    </source>
</evidence>
<comment type="catalytic activity">
    <reaction evidence="1 18">
        <text>a 1,2-diacyl-sn-glycero-3-phosphate + CTP + H(+) = a CDP-1,2-diacyl-sn-glycerol + diphosphate</text>
        <dbReference type="Rhea" id="RHEA:16229"/>
        <dbReference type="ChEBI" id="CHEBI:15378"/>
        <dbReference type="ChEBI" id="CHEBI:33019"/>
        <dbReference type="ChEBI" id="CHEBI:37563"/>
        <dbReference type="ChEBI" id="CHEBI:58332"/>
        <dbReference type="ChEBI" id="CHEBI:58608"/>
        <dbReference type="EC" id="2.7.7.41"/>
    </reaction>
</comment>
<dbReference type="UniPathway" id="UPA00557">
    <property type="reaction ID" value="UER00614"/>
</dbReference>
<keyword evidence="21" id="KW-1185">Reference proteome</keyword>
<evidence type="ECO:0000256" key="7">
    <source>
        <dbReference type="ARBA" id="ARBA00019373"/>
    </source>
</evidence>
<evidence type="ECO:0000256" key="4">
    <source>
        <dbReference type="ARBA" id="ARBA00005189"/>
    </source>
</evidence>
<name>A0A845QB21_9HYPH</name>
<comment type="similarity">
    <text evidence="5 18">Belongs to the CDS family.</text>
</comment>
<dbReference type="PANTHER" id="PTHR46382:SF1">
    <property type="entry name" value="PHOSPHATIDATE CYTIDYLYLTRANSFERASE"/>
    <property type="match status" value="1"/>
</dbReference>
<keyword evidence="13 19" id="KW-1133">Transmembrane helix</keyword>
<evidence type="ECO:0000256" key="14">
    <source>
        <dbReference type="ARBA" id="ARBA00023098"/>
    </source>
</evidence>
<dbReference type="GO" id="GO:0005886">
    <property type="term" value="C:plasma membrane"/>
    <property type="evidence" value="ECO:0007669"/>
    <property type="project" value="UniProtKB-SubCell"/>
</dbReference>
<evidence type="ECO:0000256" key="12">
    <source>
        <dbReference type="ARBA" id="ARBA00022695"/>
    </source>
</evidence>
<feature type="transmembrane region" description="Helical" evidence="19">
    <location>
        <begin position="72"/>
        <end position="91"/>
    </location>
</feature>
<keyword evidence="10 18" id="KW-0808">Transferase</keyword>
<comment type="pathway">
    <text evidence="3 18">Phospholipid metabolism; CDP-diacylglycerol biosynthesis; CDP-diacylglycerol from sn-glycerol 3-phosphate: step 3/3.</text>
</comment>
<evidence type="ECO:0000256" key="17">
    <source>
        <dbReference type="ARBA" id="ARBA00023264"/>
    </source>
</evidence>
<dbReference type="EC" id="2.7.7.41" evidence="6 18"/>
<evidence type="ECO:0000256" key="6">
    <source>
        <dbReference type="ARBA" id="ARBA00012487"/>
    </source>
</evidence>
<organism evidence="20 21">
    <name type="scientific">Pyruvatibacter mobilis</name>
    <dbReference type="NCBI Taxonomy" id="1712261"/>
    <lineage>
        <taxon>Bacteria</taxon>
        <taxon>Pseudomonadati</taxon>
        <taxon>Pseudomonadota</taxon>
        <taxon>Alphaproteobacteria</taxon>
        <taxon>Hyphomicrobiales</taxon>
        <taxon>Parvibaculaceae</taxon>
        <taxon>Pyruvatibacter</taxon>
    </lineage>
</organism>
<keyword evidence="14" id="KW-0443">Lipid metabolism</keyword>
<evidence type="ECO:0000256" key="3">
    <source>
        <dbReference type="ARBA" id="ARBA00005119"/>
    </source>
</evidence>
<sequence length="269" mass="27850">MRIASAAVLAPVAIYLVYRGGWAFTGLVMLAAVLMTYEWARLVRGSHLNADYIIHAVTAIVSIGLAGADKPLLGLLAALAGVMLALVVVILRGQGRRWPMIGFPYILLPCIAIVWLRSGGEWGMLTLYWLLAVVWATDIMAFVAGRTIGGPKLAPRFSPAKTWSGLLGGMAGAAVAGAATSLILDLDVAVLLALISGGIAVIAQIGDIAESALKRYAHVKDSSHLIPGHGGVLDRVDGLIFAAVAAALAALIGVLTEQGQGIGLGVFVV</sequence>
<dbReference type="AlphaFoldDB" id="A0A845QB21"/>
<protein>
    <recommendedName>
        <fullName evidence="7 18">Phosphatidate cytidylyltransferase</fullName>
        <ecNumber evidence="6 18">2.7.7.41</ecNumber>
    </recommendedName>
</protein>
<feature type="transmembrane region" description="Helical" evidence="19">
    <location>
        <begin position="98"/>
        <end position="116"/>
    </location>
</feature>
<keyword evidence="8" id="KW-1003">Cell membrane</keyword>
<evidence type="ECO:0000256" key="5">
    <source>
        <dbReference type="ARBA" id="ARBA00010185"/>
    </source>
</evidence>
<proteinExistence type="inferred from homology"/>
<dbReference type="GO" id="GO:0004605">
    <property type="term" value="F:phosphatidate cytidylyltransferase activity"/>
    <property type="evidence" value="ECO:0007669"/>
    <property type="project" value="UniProtKB-EC"/>
</dbReference>
<comment type="pathway">
    <text evidence="4">Lipid metabolism.</text>
</comment>
<dbReference type="EMBL" id="WXYQ01000005">
    <property type="protein sequence ID" value="NBG95654.1"/>
    <property type="molecule type" value="Genomic_DNA"/>
</dbReference>
<evidence type="ECO:0000256" key="16">
    <source>
        <dbReference type="ARBA" id="ARBA00023209"/>
    </source>
</evidence>
<dbReference type="OrthoDB" id="9799199at2"/>